<feature type="transmembrane region" description="Helical" evidence="1">
    <location>
        <begin position="108"/>
        <end position="126"/>
    </location>
</feature>
<dbReference type="RefSeq" id="WP_190447658.1">
    <property type="nucleotide sequence ID" value="NZ_JAMPLM010000005.1"/>
</dbReference>
<keyword evidence="1" id="KW-0812">Transmembrane</keyword>
<feature type="transmembrane region" description="Helical" evidence="1">
    <location>
        <begin position="78"/>
        <end position="96"/>
    </location>
</feature>
<accession>A0ABV0KH96</accession>
<organism evidence="2 3">
    <name type="scientific">Stenomitos frigidus AS-A4</name>
    <dbReference type="NCBI Taxonomy" id="2933935"/>
    <lineage>
        <taxon>Bacteria</taxon>
        <taxon>Bacillati</taxon>
        <taxon>Cyanobacteriota</taxon>
        <taxon>Cyanophyceae</taxon>
        <taxon>Leptolyngbyales</taxon>
        <taxon>Leptolyngbyaceae</taxon>
        <taxon>Stenomitos</taxon>
    </lineage>
</organism>
<feature type="transmembrane region" description="Helical" evidence="1">
    <location>
        <begin position="50"/>
        <end position="73"/>
    </location>
</feature>
<dbReference type="EMBL" id="JAMPLM010000005">
    <property type="protein sequence ID" value="MEP1058427.1"/>
    <property type="molecule type" value="Genomic_DNA"/>
</dbReference>
<name>A0ABV0KH96_9CYAN</name>
<proteinExistence type="predicted"/>
<dbReference type="Proteomes" id="UP001476950">
    <property type="component" value="Unassembled WGS sequence"/>
</dbReference>
<evidence type="ECO:0000313" key="3">
    <source>
        <dbReference type="Proteomes" id="UP001476950"/>
    </source>
</evidence>
<evidence type="ECO:0000313" key="2">
    <source>
        <dbReference type="EMBL" id="MEP1058427.1"/>
    </source>
</evidence>
<gene>
    <name evidence="2" type="ORF">NDI38_08240</name>
</gene>
<comment type="caution">
    <text evidence="2">The sequence shown here is derived from an EMBL/GenBank/DDBJ whole genome shotgun (WGS) entry which is preliminary data.</text>
</comment>
<keyword evidence="1" id="KW-1133">Transmembrane helix</keyword>
<reference evidence="2 3" key="1">
    <citation type="submission" date="2022-04" db="EMBL/GenBank/DDBJ databases">
        <title>Positive selection, recombination, and allopatry shape intraspecific diversity of widespread and dominant cyanobacteria.</title>
        <authorList>
            <person name="Wei J."/>
            <person name="Shu W."/>
            <person name="Hu C."/>
        </authorList>
    </citation>
    <scope>NUCLEOTIDE SEQUENCE [LARGE SCALE GENOMIC DNA]</scope>
    <source>
        <strain evidence="2 3">AS-A4</strain>
    </source>
</reference>
<keyword evidence="3" id="KW-1185">Reference proteome</keyword>
<keyword evidence="1" id="KW-0472">Membrane</keyword>
<protein>
    <submittedName>
        <fullName evidence="2">Uncharacterized protein</fullName>
    </submittedName>
</protein>
<sequence>MTRKSFRILLVLSWLLVIAGVVTSFATENSLPPELQSYLARIENAPLANGELVLVVVDMTFIVFAAVLTVGLFRFRRWALTLLPVSYVLGFVLIPVNGPYVESGWVSILFYVGSLVDGIILALVYFTPLRESFETNGAV</sequence>
<evidence type="ECO:0000256" key="1">
    <source>
        <dbReference type="SAM" id="Phobius"/>
    </source>
</evidence>